<dbReference type="OrthoDB" id="313603at2157"/>
<evidence type="ECO:0000313" key="2">
    <source>
        <dbReference type="EMBL" id="QPV65042.1"/>
    </source>
</evidence>
<feature type="transmembrane region" description="Helical" evidence="1">
    <location>
        <begin position="185"/>
        <end position="207"/>
    </location>
</feature>
<organism evidence="2 3">
    <name type="scientific">Halosimplex litoreum</name>
    <dbReference type="NCBI Taxonomy" id="1198301"/>
    <lineage>
        <taxon>Archaea</taxon>
        <taxon>Methanobacteriati</taxon>
        <taxon>Methanobacteriota</taxon>
        <taxon>Stenosarchaea group</taxon>
        <taxon>Halobacteria</taxon>
        <taxon>Halobacteriales</taxon>
        <taxon>Haloarculaceae</taxon>
        <taxon>Halosimplex</taxon>
    </lineage>
</organism>
<name>A0A7U3WBP7_9EURY</name>
<keyword evidence="3" id="KW-1185">Reference proteome</keyword>
<keyword evidence="1" id="KW-0472">Membrane</keyword>
<dbReference type="KEGG" id="hlt:I7X12_05910"/>
<accession>A0A7U3WBP7</accession>
<dbReference type="AlphaFoldDB" id="A0A7U3WBP7"/>
<feature type="transmembrane region" description="Helical" evidence="1">
    <location>
        <begin position="103"/>
        <end position="121"/>
    </location>
</feature>
<feature type="transmembrane region" description="Helical" evidence="1">
    <location>
        <begin position="72"/>
        <end position="91"/>
    </location>
</feature>
<feature type="transmembrane region" description="Helical" evidence="1">
    <location>
        <begin position="43"/>
        <end position="60"/>
    </location>
</feature>
<keyword evidence="1" id="KW-0812">Transmembrane</keyword>
<evidence type="ECO:0000256" key="1">
    <source>
        <dbReference type="SAM" id="Phobius"/>
    </source>
</evidence>
<dbReference type="Proteomes" id="UP000595001">
    <property type="component" value="Chromosome"/>
</dbReference>
<keyword evidence="1" id="KW-1133">Transmembrane helix</keyword>
<evidence type="ECO:0000313" key="3">
    <source>
        <dbReference type="Proteomes" id="UP000595001"/>
    </source>
</evidence>
<feature type="transmembrane region" description="Helical" evidence="1">
    <location>
        <begin position="133"/>
        <end position="152"/>
    </location>
</feature>
<protein>
    <recommendedName>
        <fullName evidence="4">DUF2238 domain-containing protein</fullName>
    </recommendedName>
</protein>
<feature type="transmembrane region" description="Helical" evidence="1">
    <location>
        <begin position="20"/>
        <end position="37"/>
    </location>
</feature>
<gene>
    <name evidence="2" type="ORF">I7X12_05910</name>
</gene>
<evidence type="ECO:0008006" key="4">
    <source>
        <dbReference type="Google" id="ProtNLM"/>
    </source>
</evidence>
<sequence>MPSRRIRDRLGVTERRQRLLARTLQLALVALLVAGLVDRHLGVVVNCAAALVVTELPAALERDYRLAADPGLVLWITGAVFVHAVGIAGPYDNVWWYDHLAHALSASVVAAVGYTAVRAVVDHSDSVSVPPRLLAVFVVLVVVAAGVVWEVVEFLVAEFARATGVGDVLIQYGLTDTMLDLVFDVAGGLVVALWGHASLAGPVETLIRWLDERSAR</sequence>
<dbReference type="EMBL" id="CP065856">
    <property type="protein sequence ID" value="QPV65042.1"/>
    <property type="molecule type" value="Genomic_DNA"/>
</dbReference>
<dbReference type="Pfam" id="PF09997">
    <property type="entry name" value="DUF2238"/>
    <property type="match status" value="1"/>
</dbReference>
<proteinExistence type="predicted"/>
<dbReference type="InterPro" id="IPR014509">
    <property type="entry name" value="YjdF-like"/>
</dbReference>
<reference evidence="2 3" key="1">
    <citation type="submission" date="2020-12" db="EMBL/GenBank/DDBJ databases">
        <title>Halosimplex halophilum sp. nov. and Halosimplex salinum sp. nov., two new members of the genus Halosimplex.</title>
        <authorList>
            <person name="Cui H.L."/>
        </authorList>
    </citation>
    <scope>NUCLEOTIDE SEQUENCE [LARGE SCALE GENOMIC DNA]</scope>
    <source>
        <strain evidence="2 3">YGH94</strain>
    </source>
</reference>